<reference evidence="4" key="2">
    <citation type="submission" date="2024-04" db="EMBL/GenBank/DDBJ databases">
        <authorList>
            <person name="Chen Y."/>
            <person name="Shah S."/>
            <person name="Dougan E. K."/>
            <person name="Thang M."/>
            <person name="Chan C."/>
        </authorList>
    </citation>
    <scope>NUCLEOTIDE SEQUENCE [LARGE SCALE GENOMIC DNA]</scope>
</reference>
<name>A0A9P1G730_9DINO</name>
<feature type="compositionally biased region" description="Polar residues" evidence="1">
    <location>
        <begin position="553"/>
        <end position="569"/>
    </location>
</feature>
<dbReference type="OrthoDB" id="446945at2759"/>
<evidence type="ECO:0000256" key="2">
    <source>
        <dbReference type="SAM" id="SignalP"/>
    </source>
</evidence>
<feature type="region of interest" description="Disordered" evidence="1">
    <location>
        <begin position="535"/>
        <end position="581"/>
    </location>
</feature>
<dbReference type="PANTHER" id="PTHR45184:SF1">
    <property type="entry name" value="DNAJ PROTEIN ERDJ3A"/>
    <property type="match status" value="1"/>
</dbReference>
<reference evidence="3" key="1">
    <citation type="submission" date="2022-10" db="EMBL/GenBank/DDBJ databases">
        <authorList>
            <person name="Chen Y."/>
            <person name="Dougan E. K."/>
            <person name="Chan C."/>
            <person name="Rhodes N."/>
            <person name="Thang M."/>
        </authorList>
    </citation>
    <scope>NUCLEOTIDE SEQUENCE</scope>
</reference>
<evidence type="ECO:0000256" key="1">
    <source>
        <dbReference type="SAM" id="MobiDB-lite"/>
    </source>
</evidence>
<dbReference type="Gene3D" id="3.40.30.10">
    <property type="entry name" value="Glutaredoxin"/>
    <property type="match status" value="1"/>
</dbReference>
<evidence type="ECO:0000313" key="3">
    <source>
        <dbReference type="EMBL" id="CAI4003354.1"/>
    </source>
</evidence>
<keyword evidence="2" id="KW-0732">Signal</keyword>
<dbReference type="EMBL" id="CAMXCT010003252">
    <property type="protein sequence ID" value="CAI4003354.1"/>
    <property type="molecule type" value="Genomic_DNA"/>
</dbReference>
<evidence type="ECO:0000313" key="6">
    <source>
        <dbReference type="Proteomes" id="UP001152797"/>
    </source>
</evidence>
<dbReference type="SUPFAM" id="SSF52833">
    <property type="entry name" value="Thioredoxin-like"/>
    <property type="match status" value="1"/>
</dbReference>
<dbReference type="EMBL" id="CAMXCT020003252">
    <property type="protein sequence ID" value="CAL1156729.1"/>
    <property type="molecule type" value="Genomic_DNA"/>
</dbReference>
<feature type="chain" id="PRO_5043272539" evidence="2">
    <location>
        <begin position="18"/>
        <end position="729"/>
    </location>
</feature>
<gene>
    <name evidence="3" type="ORF">C1SCF055_LOCUS29226</name>
</gene>
<dbReference type="PANTHER" id="PTHR45184">
    <property type="entry name" value="DNAJ PROTEIN ERDJ3A"/>
    <property type="match status" value="1"/>
</dbReference>
<organism evidence="3">
    <name type="scientific">Cladocopium goreaui</name>
    <dbReference type="NCBI Taxonomy" id="2562237"/>
    <lineage>
        <taxon>Eukaryota</taxon>
        <taxon>Sar</taxon>
        <taxon>Alveolata</taxon>
        <taxon>Dinophyceae</taxon>
        <taxon>Suessiales</taxon>
        <taxon>Symbiodiniaceae</taxon>
        <taxon>Cladocopium</taxon>
    </lineage>
</organism>
<feature type="signal peptide" evidence="2">
    <location>
        <begin position="1"/>
        <end position="17"/>
    </location>
</feature>
<dbReference type="EMBL" id="CAMXCT030003252">
    <property type="protein sequence ID" value="CAL4790666.1"/>
    <property type="molecule type" value="Genomic_DNA"/>
</dbReference>
<accession>A0A9P1G730</accession>
<dbReference type="InterPro" id="IPR036249">
    <property type="entry name" value="Thioredoxin-like_sf"/>
</dbReference>
<evidence type="ECO:0000313" key="5">
    <source>
        <dbReference type="EMBL" id="CAL4790666.1"/>
    </source>
</evidence>
<evidence type="ECO:0000313" key="4">
    <source>
        <dbReference type="EMBL" id="CAL1156729.1"/>
    </source>
</evidence>
<comment type="caution">
    <text evidence="3">The sequence shown here is derived from an EMBL/GenBank/DDBJ whole genome shotgun (WGS) entry which is preliminary data.</text>
</comment>
<protein>
    <submittedName>
        <fullName evidence="5">NmrA-like family domain-containing protein 1</fullName>
    </submittedName>
</protein>
<proteinExistence type="predicted"/>
<keyword evidence="6" id="KW-1185">Reference proteome</keyword>
<dbReference type="Proteomes" id="UP001152797">
    <property type="component" value="Unassembled WGS sequence"/>
</dbReference>
<sequence length="729" mass="80833">MALRYLALFLLLRLLGAEERWDPLYGWIYVPHARNVGKELDSFIEPGNCKGPVLVLFVKNDAIRAAVLRSFEDAAQEIAGLACLGIVHCDDQPAVCAKQNVRKTPSVMLYPTGNRAARLYRGRLSEEGFTAAVAQMIGFNDRTVHLTHRSLSEFLTGRTRPIKVLLFSRRPRTPVIFKDPKEPRGSTFPKALSSDAELWPHMEFGFIPEEVDNARNPLLDAYNIETVPQVTVQYGPDLSTKQTYASTDITYPALKEWLLARRAEFWLGSPLWQETTPEEPEALLDDTPDSNYEVLAPGTKGCPTDLEIKSVSECQTALKELGMDVDPRWVSNYPELPSKCSVRESPSAEHPERMHFNSFVGGAGRQDLSPVCKRPGAATSASSAAASAASTLSAAMRGAEVQEIDISSLPQQLQNMLQNLDLNSAAEIDLDDLMRKLAGNLATKSKPRAEVKVNAEPKATSTAAKQQYVKLPVGANGCPMGSEILTFDECRQAILSLGLKPDPYWTSSYEGLPRHCSLRERPGEGIGLERMHFNTANRGSGRDDLAPICRKGQTPSIEATSSKSKSQQRQPEKKKGSVASETSPVIQELNIMSQQRLLNRDKFYYLVYMTKGGLTNADESMLLDVKDHFQQRLDERGVLMDLLWLDLSIERQLKILLDPPALPSAMVLRGGGQPKFVLAHHREEDEEAVGVKEEDIILLVNKVLGDEARFQRLNAKKLEMAWTKRGPGG</sequence>
<dbReference type="AlphaFoldDB" id="A0A9P1G730"/>
<dbReference type="InterPro" id="IPR052842">
    <property type="entry name" value="ER_Co-chaperone"/>
</dbReference>